<accession>A0ABV5V582</accession>
<dbReference type="EMBL" id="JBHMAX010000023">
    <property type="protein sequence ID" value="MFB9732978.1"/>
    <property type="molecule type" value="Genomic_DNA"/>
</dbReference>
<evidence type="ECO:0000256" key="6">
    <source>
        <dbReference type="SAM" id="SignalP"/>
    </source>
</evidence>
<proteinExistence type="predicted"/>
<dbReference type="Proteomes" id="UP001589613">
    <property type="component" value="Unassembled WGS sequence"/>
</dbReference>
<reference evidence="8 9" key="1">
    <citation type="submission" date="2024-09" db="EMBL/GenBank/DDBJ databases">
        <authorList>
            <person name="Sun Q."/>
            <person name="Mori K."/>
        </authorList>
    </citation>
    <scope>NUCLEOTIDE SEQUENCE [LARGE SCALE GENOMIC DNA]</scope>
    <source>
        <strain evidence="8 9">JCM 12763</strain>
    </source>
</reference>
<feature type="chain" id="PRO_5047380494" evidence="6">
    <location>
        <begin position="30"/>
        <end position="326"/>
    </location>
</feature>
<evidence type="ECO:0000313" key="9">
    <source>
        <dbReference type="Proteomes" id="UP001589613"/>
    </source>
</evidence>
<dbReference type="CDD" id="cd13639">
    <property type="entry name" value="PBP2_OpuAC_like"/>
    <property type="match status" value="1"/>
</dbReference>
<keyword evidence="2" id="KW-0813">Transport</keyword>
<dbReference type="Pfam" id="PF04069">
    <property type="entry name" value="OpuAC"/>
    <property type="match status" value="1"/>
</dbReference>
<feature type="region of interest" description="Disordered" evidence="5">
    <location>
        <begin position="35"/>
        <end position="61"/>
    </location>
</feature>
<dbReference type="PROSITE" id="PS51257">
    <property type="entry name" value="PROKAR_LIPOPROTEIN"/>
    <property type="match status" value="1"/>
</dbReference>
<evidence type="ECO:0000256" key="3">
    <source>
        <dbReference type="ARBA" id="ARBA00022475"/>
    </source>
</evidence>
<dbReference type="InterPro" id="IPR007210">
    <property type="entry name" value="ABC_Gly_betaine_transp_sub-bd"/>
</dbReference>
<keyword evidence="6" id="KW-0732">Signal</keyword>
<dbReference type="Gene3D" id="3.10.105.10">
    <property type="entry name" value="Dipeptide-binding Protein, Domain 3"/>
    <property type="match status" value="2"/>
</dbReference>
<feature type="domain" description="ABC-type glycine betaine transport system substrate-binding" evidence="7">
    <location>
        <begin position="64"/>
        <end position="314"/>
    </location>
</feature>
<keyword evidence="9" id="KW-1185">Reference proteome</keyword>
<dbReference type="Gene3D" id="3.40.190.100">
    <property type="entry name" value="Glycine betaine-binding periplasmic protein, domain 2"/>
    <property type="match status" value="1"/>
</dbReference>
<dbReference type="PANTHER" id="PTHR47737">
    <property type="entry name" value="GLYCINE BETAINE/PROLINE BETAINE TRANSPORT SYSTEM PERMEASE PROTEIN PROW"/>
    <property type="match status" value="1"/>
</dbReference>
<evidence type="ECO:0000256" key="5">
    <source>
        <dbReference type="SAM" id="MobiDB-lite"/>
    </source>
</evidence>
<feature type="signal peptide" evidence="6">
    <location>
        <begin position="1"/>
        <end position="29"/>
    </location>
</feature>
<feature type="compositionally biased region" description="Acidic residues" evidence="5">
    <location>
        <begin position="35"/>
        <end position="55"/>
    </location>
</feature>
<sequence length="326" mass="35221">MRTTTLRRANGRRTTALVASLATAGLVLAACGDGGEDTAAEDTGSDDTTTEETEDAAAGGASGEITLGFLPSWTDGLSTAYLLENQLEEMGYTVEMETLTEPAPLYAGLANGDVDMYPSAWSEVTHADYMEEYGDSIEDLGSYYDSAVLTIAVPEYVDIDSLEELADNADRFDGQVIGIEPGAGLTRVTNESVFPTYGLDEEFELVTSSTTAMLTELQNAVENEEDIVVTLWRPFWANAEFPVKDLEDPEGALGDPEALHFLGREGFAEEFPEAAEWIGQLKLDDDQYGSLEDMVVNEYGEGNEAEAVEAWIEENPDVLPELPTSG</sequence>
<gene>
    <name evidence="8" type="ORF">ACFFN0_13085</name>
</gene>
<dbReference type="PANTHER" id="PTHR47737:SF1">
    <property type="entry name" value="GLYCINE BETAINE_PROLINE BETAINE TRANSPORT SYSTEM PERMEASE PROTEIN PROW"/>
    <property type="match status" value="1"/>
</dbReference>
<keyword evidence="4" id="KW-0472">Membrane</keyword>
<organism evidence="8 9">
    <name type="scientific">Ornithinimicrobium kibberense</name>
    <dbReference type="NCBI Taxonomy" id="282060"/>
    <lineage>
        <taxon>Bacteria</taxon>
        <taxon>Bacillati</taxon>
        <taxon>Actinomycetota</taxon>
        <taxon>Actinomycetes</taxon>
        <taxon>Micrococcales</taxon>
        <taxon>Ornithinimicrobiaceae</taxon>
        <taxon>Ornithinimicrobium</taxon>
    </lineage>
</organism>
<dbReference type="SUPFAM" id="SSF53850">
    <property type="entry name" value="Periplasmic binding protein-like II"/>
    <property type="match status" value="1"/>
</dbReference>
<evidence type="ECO:0000256" key="2">
    <source>
        <dbReference type="ARBA" id="ARBA00022448"/>
    </source>
</evidence>
<dbReference type="RefSeq" id="WP_141338499.1">
    <property type="nucleotide sequence ID" value="NZ_JBHMAX010000023.1"/>
</dbReference>
<evidence type="ECO:0000313" key="8">
    <source>
        <dbReference type="EMBL" id="MFB9732978.1"/>
    </source>
</evidence>
<comment type="caution">
    <text evidence="8">The sequence shown here is derived from an EMBL/GenBank/DDBJ whole genome shotgun (WGS) entry which is preliminary data.</text>
</comment>
<keyword evidence="3" id="KW-1003">Cell membrane</keyword>
<evidence type="ECO:0000259" key="7">
    <source>
        <dbReference type="Pfam" id="PF04069"/>
    </source>
</evidence>
<evidence type="ECO:0000256" key="1">
    <source>
        <dbReference type="ARBA" id="ARBA00004236"/>
    </source>
</evidence>
<name>A0ABV5V582_9MICO</name>
<evidence type="ECO:0000256" key="4">
    <source>
        <dbReference type="ARBA" id="ARBA00023136"/>
    </source>
</evidence>
<comment type="subcellular location">
    <subcellularLocation>
        <location evidence="1">Cell membrane</location>
    </subcellularLocation>
</comment>
<protein>
    <submittedName>
        <fullName evidence="8">Glycine betaine ABC transporter substrate-binding protein</fullName>
    </submittedName>
</protein>